<accession>A0A8G2L7H1</accession>
<dbReference type="Pfam" id="PF03061">
    <property type="entry name" value="4HBT"/>
    <property type="match status" value="1"/>
</dbReference>
<gene>
    <name evidence="3" type="ORF">SAMN02745355_0189</name>
</gene>
<dbReference type="InterPro" id="IPR006683">
    <property type="entry name" value="Thioestr_dom"/>
</dbReference>
<dbReference type="GO" id="GO:0052816">
    <property type="term" value="F:long-chain fatty acyl-CoA hydrolase activity"/>
    <property type="evidence" value="ECO:0007669"/>
    <property type="project" value="TreeGrafter"/>
</dbReference>
<dbReference type="EMBL" id="FWYE01000001">
    <property type="protein sequence ID" value="SMD30314.1"/>
    <property type="molecule type" value="Genomic_DNA"/>
</dbReference>
<protein>
    <submittedName>
        <fullName evidence="3">Acyl-CoA hydrolase</fullName>
    </submittedName>
</protein>
<dbReference type="SUPFAM" id="SSF54637">
    <property type="entry name" value="Thioesterase/thiol ester dehydrase-isomerase"/>
    <property type="match status" value="1"/>
</dbReference>
<feature type="domain" description="HotDog ACOT-type" evidence="2">
    <location>
        <begin position="4"/>
        <end position="116"/>
    </location>
</feature>
<reference evidence="3 4" key="1">
    <citation type="submission" date="2017-04" db="EMBL/GenBank/DDBJ databases">
        <authorList>
            <person name="Varghese N."/>
            <person name="Submissions S."/>
        </authorList>
    </citation>
    <scope>NUCLEOTIDE SEQUENCE [LARGE SCALE GENOMIC DNA]</scope>
    <source>
        <strain evidence="3 4">DSM 9789</strain>
    </source>
</reference>
<evidence type="ECO:0000256" key="1">
    <source>
        <dbReference type="ARBA" id="ARBA00022801"/>
    </source>
</evidence>
<dbReference type="InterPro" id="IPR033120">
    <property type="entry name" value="HOTDOG_ACOT"/>
</dbReference>
<keyword evidence="1 3" id="KW-0378">Hydrolase</keyword>
<organism evidence="3 4">
    <name type="scientific">Picrophilus torridus (strain ATCC 700027 / DSM 9790 / JCM 10055 / NBRC 100828 / KAW 2/3)</name>
    <dbReference type="NCBI Taxonomy" id="1122961"/>
    <lineage>
        <taxon>Archaea</taxon>
        <taxon>Methanobacteriati</taxon>
        <taxon>Thermoplasmatota</taxon>
        <taxon>Thermoplasmata</taxon>
        <taxon>Thermoplasmatales</taxon>
        <taxon>Picrophilaceae</taxon>
        <taxon>Picrophilus</taxon>
    </lineage>
</organism>
<evidence type="ECO:0000259" key="2">
    <source>
        <dbReference type="PROSITE" id="PS51770"/>
    </source>
</evidence>
<dbReference type="AlphaFoldDB" id="A0A8G2L7H1"/>
<sequence>MKVKDSMVEISRLVLPEDTNVVNALYGGRLVGWMDNIASITAYKHSRKNIVTGSIDSLFFISPIRLGDIVTIRSFVTYTTRSTMEIEIDVFSENAITGDKKITTQAFFTYVAIDGDGKPVEINQIEPENDEEMKRYKEGEIRSAERLKRLAETKERIKATLKI</sequence>
<dbReference type="CDD" id="cd03442">
    <property type="entry name" value="BFIT_BACH"/>
    <property type="match status" value="1"/>
</dbReference>
<evidence type="ECO:0000313" key="4">
    <source>
        <dbReference type="Proteomes" id="UP000192315"/>
    </source>
</evidence>
<dbReference type="Gene3D" id="3.10.129.10">
    <property type="entry name" value="Hotdog Thioesterase"/>
    <property type="match status" value="1"/>
</dbReference>
<dbReference type="InterPro" id="IPR040170">
    <property type="entry name" value="Cytosol_ACT"/>
</dbReference>
<keyword evidence="4" id="KW-1185">Reference proteome</keyword>
<dbReference type="RefSeq" id="WP_084272343.1">
    <property type="nucleotide sequence ID" value="NZ_FWYE01000001.1"/>
</dbReference>
<dbReference type="GO" id="GO:0005737">
    <property type="term" value="C:cytoplasm"/>
    <property type="evidence" value="ECO:0007669"/>
    <property type="project" value="TreeGrafter"/>
</dbReference>
<name>A0A8G2L7H1_PICTO</name>
<proteinExistence type="predicted"/>
<comment type="caution">
    <text evidence="3">The sequence shown here is derived from an EMBL/GenBank/DDBJ whole genome shotgun (WGS) entry which is preliminary data.</text>
</comment>
<evidence type="ECO:0000313" key="3">
    <source>
        <dbReference type="EMBL" id="SMD30314.1"/>
    </source>
</evidence>
<dbReference type="PANTHER" id="PTHR11049">
    <property type="entry name" value="ACYL COENZYME A THIOESTER HYDROLASE"/>
    <property type="match status" value="1"/>
</dbReference>
<dbReference type="PROSITE" id="PS51770">
    <property type="entry name" value="HOTDOG_ACOT"/>
    <property type="match status" value="1"/>
</dbReference>
<dbReference type="InterPro" id="IPR029069">
    <property type="entry name" value="HotDog_dom_sf"/>
</dbReference>
<dbReference type="Proteomes" id="UP000192315">
    <property type="component" value="Unassembled WGS sequence"/>
</dbReference>
<dbReference type="GO" id="GO:0006637">
    <property type="term" value="P:acyl-CoA metabolic process"/>
    <property type="evidence" value="ECO:0007669"/>
    <property type="project" value="TreeGrafter"/>
</dbReference>